<dbReference type="Proteomes" id="UP000298656">
    <property type="component" value="Chromosome 2"/>
</dbReference>
<keyword evidence="3" id="KW-1185">Reference proteome</keyword>
<evidence type="ECO:0000313" key="3">
    <source>
        <dbReference type="Proteomes" id="UP000298656"/>
    </source>
</evidence>
<name>A0A4P8IX23_9BURK</name>
<accession>A0A4P8IX23</accession>
<dbReference type="KEGG" id="tvl:FAZ95_33050"/>
<keyword evidence="1" id="KW-0812">Transmembrane</keyword>
<dbReference type="InterPro" id="IPR007047">
    <property type="entry name" value="Flp_Fap"/>
</dbReference>
<keyword evidence="1" id="KW-1133">Transmembrane helix</keyword>
<organism evidence="2 3">
    <name type="scientific">Trinickia violacea</name>
    <dbReference type="NCBI Taxonomy" id="2571746"/>
    <lineage>
        <taxon>Bacteria</taxon>
        <taxon>Pseudomonadati</taxon>
        <taxon>Pseudomonadota</taxon>
        <taxon>Betaproteobacteria</taxon>
        <taxon>Burkholderiales</taxon>
        <taxon>Burkholderiaceae</taxon>
        <taxon>Trinickia</taxon>
    </lineage>
</organism>
<proteinExistence type="predicted"/>
<dbReference type="AlphaFoldDB" id="A0A4P8IX23"/>
<evidence type="ECO:0000313" key="2">
    <source>
        <dbReference type="EMBL" id="QCP53832.1"/>
    </source>
</evidence>
<evidence type="ECO:0000256" key="1">
    <source>
        <dbReference type="SAM" id="Phobius"/>
    </source>
</evidence>
<gene>
    <name evidence="2" type="ORF">FAZ95_33050</name>
</gene>
<feature type="transmembrane region" description="Helical" evidence="1">
    <location>
        <begin position="20"/>
        <end position="41"/>
    </location>
</feature>
<sequence>MHAPHTIVSRFLKEDQGATMVEYALLISLIALIAFAGVVAFGNSLQTLYQNIRDQIAAALA</sequence>
<dbReference type="EMBL" id="CP040078">
    <property type="protein sequence ID" value="QCP53832.1"/>
    <property type="molecule type" value="Genomic_DNA"/>
</dbReference>
<reference evidence="2 3" key="1">
    <citation type="submission" date="2019-05" db="EMBL/GenBank/DDBJ databases">
        <title>Burkholderia sp. DHOD12, isolated from subtropical forest soil.</title>
        <authorList>
            <person name="Gao Z.-H."/>
            <person name="Qiu L.-H."/>
        </authorList>
    </citation>
    <scope>NUCLEOTIDE SEQUENCE [LARGE SCALE GENOMIC DNA]</scope>
    <source>
        <strain evidence="2 3">DHOD12</strain>
    </source>
</reference>
<dbReference type="RefSeq" id="WP_137336601.1">
    <property type="nucleotide sequence ID" value="NZ_CP040078.1"/>
</dbReference>
<dbReference type="Pfam" id="PF04964">
    <property type="entry name" value="Flp_Fap"/>
    <property type="match status" value="1"/>
</dbReference>
<keyword evidence="1" id="KW-0472">Membrane</keyword>
<protein>
    <submittedName>
        <fullName evidence="2">Flp family type IVb pilin</fullName>
    </submittedName>
</protein>